<name>A0AAV8T299_9ROSI</name>
<dbReference type="Pfam" id="PF26429">
    <property type="entry name" value="DPBB_CI111"/>
    <property type="match status" value="1"/>
</dbReference>
<dbReference type="Proteomes" id="UP001159364">
    <property type="component" value="Linkage Group LG07"/>
</dbReference>
<dbReference type="EMBL" id="JAIWQS010000007">
    <property type="protein sequence ID" value="KAJ8760385.1"/>
    <property type="molecule type" value="Genomic_DNA"/>
</dbReference>
<dbReference type="AlphaFoldDB" id="A0AAV8T299"/>
<comment type="caution">
    <text evidence="2">The sequence shown here is derived from an EMBL/GenBank/DDBJ whole genome shotgun (WGS) entry which is preliminary data.</text>
</comment>
<dbReference type="InterPro" id="IPR058958">
    <property type="entry name" value="DPBB_CI111"/>
</dbReference>
<feature type="domain" description="CI111 double-psi beta barrel" evidence="1">
    <location>
        <begin position="19"/>
        <end position="95"/>
    </location>
</feature>
<reference evidence="2 3" key="1">
    <citation type="submission" date="2021-09" db="EMBL/GenBank/DDBJ databases">
        <title>Genomic insights and catalytic innovation underlie evolution of tropane alkaloids biosynthesis.</title>
        <authorList>
            <person name="Wang Y.-J."/>
            <person name="Tian T."/>
            <person name="Huang J.-P."/>
            <person name="Huang S.-X."/>
        </authorList>
    </citation>
    <scope>NUCLEOTIDE SEQUENCE [LARGE SCALE GENOMIC DNA]</scope>
    <source>
        <strain evidence="2">KIB-2018</strain>
        <tissue evidence="2">Leaf</tissue>
    </source>
</reference>
<protein>
    <recommendedName>
        <fullName evidence="1">CI111 double-psi beta barrel domain-containing protein</fullName>
    </recommendedName>
</protein>
<sequence>MKYVIKRRSISYGGTVQIEMRSANNFPLNSIYNECIGELEIDSVDETTNVVVDYFALTTIFPSSKIFKNGVQLSSNLSCALGYPANGTFVFVYPIQDQLLVDDSDGKNKPYRINIYSVHNYTKLYLELIPYRPGVKRKNTMKPLLEVSVGKTNKQAENDVMSSPRIPCQPKHVSNKHSLLDSPTCEGTTSISFDPPSPYGDLFDIKEML</sequence>
<keyword evidence="3" id="KW-1185">Reference proteome</keyword>
<evidence type="ECO:0000313" key="3">
    <source>
        <dbReference type="Proteomes" id="UP001159364"/>
    </source>
</evidence>
<accession>A0AAV8T299</accession>
<proteinExistence type="predicted"/>
<gene>
    <name evidence="2" type="ORF">K2173_015052</name>
</gene>
<evidence type="ECO:0000313" key="2">
    <source>
        <dbReference type="EMBL" id="KAJ8760385.1"/>
    </source>
</evidence>
<evidence type="ECO:0000259" key="1">
    <source>
        <dbReference type="Pfam" id="PF26429"/>
    </source>
</evidence>
<organism evidence="2 3">
    <name type="scientific">Erythroxylum novogranatense</name>
    <dbReference type="NCBI Taxonomy" id="1862640"/>
    <lineage>
        <taxon>Eukaryota</taxon>
        <taxon>Viridiplantae</taxon>
        <taxon>Streptophyta</taxon>
        <taxon>Embryophyta</taxon>
        <taxon>Tracheophyta</taxon>
        <taxon>Spermatophyta</taxon>
        <taxon>Magnoliopsida</taxon>
        <taxon>eudicotyledons</taxon>
        <taxon>Gunneridae</taxon>
        <taxon>Pentapetalae</taxon>
        <taxon>rosids</taxon>
        <taxon>fabids</taxon>
        <taxon>Malpighiales</taxon>
        <taxon>Erythroxylaceae</taxon>
        <taxon>Erythroxylum</taxon>
    </lineage>
</organism>